<keyword evidence="3" id="KW-1185">Reference proteome</keyword>
<dbReference type="Proteomes" id="UP000233556">
    <property type="component" value="Unassembled WGS sequence"/>
</dbReference>
<feature type="region of interest" description="Disordered" evidence="1">
    <location>
        <begin position="16"/>
        <end position="40"/>
    </location>
</feature>
<accession>A0A2I0T0U1</accession>
<evidence type="ECO:0000256" key="1">
    <source>
        <dbReference type="SAM" id="MobiDB-lite"/>
    </source>
</evidence>
<evidence type="ECO:0000313" key="3">
    <source>
        <dbReference type="Proteomes" id="UP000233556"/>
    </source>
</evidence>
<dbReference type="EMBL" id="KZ527734">
    <property type="protein sequence ID" value="PKU27405.1"/>
    <property type="molecule type" value="Genomic_DNA"/>
</dbReference>
<reference evidence="3" key="1">
    <citation type="submission" date="2017-11" db="EMBL/GenBank/DDBJ databases">
        <authorList>
            <person name="Lima N.C."/>
            <person name="Parody-Merino A.M."/>
            <person name="Battley P.F."/>
            <person name="Fidler A.E."/>
            <person name="Prosdocimi F."/>
        </authorList>
    </citation>
    <scope>NUCLEOTIDE SEQUENCE [LARGE SCALE GENOMIC DNA]</scope>
</reference>
<dbReference type="AlphaFoldDB" id="A0A2I0T0U1"/>
<protein>
    <submittedName>
        <fullName evidence="2">Uncharacterized protein</fullName>
    </submittedName>
</protein>
<gene>
    <name evidence="2" type="ORF">llap_22291</name>
</gene>
<feature type="compositionally biased region" description="Basic residues" evidence="1">
    <location>
        <begin position="20"/>
        <end position="40"/>
    </location>
</feature>
<reference evidence="3" key="2">
    <citation type="submission" date="2017-12" db="EMBL/GenBank/DDBJ databases">
        <title>Genome sequence of the Bar-tailed Godwit (Limosa lapponica baueri).</title>
        <authorList>
            <person name="Lima N.C.B."/>
            <person name="Parody-Merino A.M."/>
            <person name="Battley P.F."/>
            <person name="Fidler A.E."/>
            <person name="Prosdocimi F."/>
        </authorList>
    </citation>
    <scope>NUCLEOTIDE SEQUENCE [LARGE SCALE GENOMIC DNA]</scope>
</reference>
<proteinExistence type="predicted"/>
<sequence>MAEGAGVCVGVKGMLAARKDQKKKKRKGKKKRKEKKKRRRSLIALSTAFEPKVCVFLGEGVFSIPEDEVFPVG</sequence>
<name>A0A2I0T0U1_LIMLA</name>
<evidence type="ECO:0000313" key="2">
    <source>
        <dbReference type="EMBL" id="PKU27405.1"/>
    </source>
</evidence>
<organism evidence="2 3">
    <name type="scientific">Limosa lapponica baueri</name>
    <dbReference type="NCBI Taxonomy" id="1758121"/>
    <lineage>
        <taxon>Eukaryota</taxon>
        <taxon>Metazoa</taxon>
        <taxon>Chordata</taxon>
        <taxon>Craniata</taxon>
        <taxon>Vertebrata</taxon>
        <taxon>Euteleostomi</taxon>
        <taxon>Archelosauria</taxon>
        <taxon>Archosauria</taxon>
        <taxon>Dinosauria</taxon>
        <taxon>Saurischia</taxon>
        <taxon>Theropoda</taxon>
        <taxon>Coelurosauria</taxon>
        <taxon>Aves</taxon>
        <taxon>Neognathae</taxon>
        <taxon>Neoaves</taxon>
        <taxon>Charadriiformes</taxon>
        <taxon>Scolopacidae</taxon>
        <taxon>Limosa</taxon>
    </lineage>
</organism>